<dbReference type="HOGENOM" id="CLU_2778317_0_0_1"/>
<name>K1QHU5_MAGGI</name>
<sequence>MWWIQEFTEWLRWIQSMNFCTVGVMVDLLIKCRVMVGAGTIPNLHSSKSDHYLGRQLIKAVQKKETDLM</sequence>
<dbReference type="EMBL" id="JH817906">
    <property type="protein sequence ID" value="EKC30734.1"/>
    <property type="molecule type" value="Genomic_DNA"/>
</dbReference>
<dbReference type="InParanoid" id="K1QHU5"/>
<evidence type="ECO:0000313" key="1">
    <source>
        <dbReference type="EMBL" id="EKC30734.1"/>
    </source>
</evidence>
<accession>K1QHU5</accession>
<protein>
    <submittedName>
        <fullName evidence="1">Uncharacterized protein</fullName>
    </submittedName>
</protein>
<gene>
    <name evidence="1" type="ORF">CGI_10019973</name>
</gene>
<organism evidence="1">
    <name type="scientific">Magallana gigas</name>
    <name type="common">Pacific oyster</name>
    <name type="synonym">Crassostrea gigas</name>
    <dbReference type="NCBI Taxonomy" id="29159"/>
    <lineage>
        <taxon>Eukaryota</taxon>
        <taxon>Metazoa</taxon>
        <taxon>Spiralia</taxon>
        <taxon>Lophotrochozoa</taxon>
        <taxon>Mollusca</taxon>
        <taxon>Bivalvia</taxon>
        <taxon>Autobranchia</taxon>
        <taxon>Pteriomorphia</taxon>
        <taxon>Ostreida</taxon>
        <taxon>Ostreoidea</taxon>
        <taxon>Ostreidae</taxon>
        <taxon>Magallana</taxon>
    </lineage>
</organism>
<reference evidence="1" key="1">
    <citation type="journal article" date="2012" name="Nature">
        <title>The oyster genome reveals stress adaptation and complexity of shell formation.</title>
        <authorList>
            <person name="Zhang G."/>
            <person name="Fang X."/>
            <person name="Guo X."/>
            <person name="Li L."/>
            <person name="Luo R."/>
            <person name="Xu F."/>
            <person name="Yang P."/>
            <person name="Zhang L."/>
            <person name="Wang X."/>
            <person name="Qi H."/>
            <person name="Xiong Z."/>
            <person name="Que H."/>
            <person name="Xie Y."/>
            <person name="Holland P.W."/>
            <person name="Paps J."/>
            <person name="Zhu Y."/>
            <person name="Wu F."/>
            <person name="Chen Y."/>
            <person name="Wang J."/>
            <person name="Peng C."/>
            <person name="Meng J."/>
            <person name="Yang L."/>
            <person name="Liu J."/>
            <person name="Wen B."/>
            <person name="Zhang N."/>
            <person name="Huang Z."/>
            <person name="Zhu Q."/>
            <person name="Feng Y."/>
            <person name="Mount A."/>
            <person name="Hedgecock D."/>
            <person name="Xu Z."/>
            <person name="Liu Y."/>
            <person name="Domazet-Loso T."/>
            <person name="Du Y."/>
            <person name="Sun X."/>
            <person name="Zhang S."/>
            <person name="Liu B."/>
            <person name="Cheng P."/>
            <person name="Jiang X."/>
            <person name="Li J."/>
            <person name="Fan D."/>
            <person name="Wang W."/>
            <person name="Fu W."/>
            <person name="Wang T."/>
            <person name="Wang B."/>
            <person name="Zhang J."/>
            <person name="Peng Z."/>
            <person name="Li Y."/>
            <person name="Li N."/>
            <person name="Wang J."/>
            <person name="Chen M."/>
            <person name="He Y."/>
            <person name="Tan F."/>
            <person name="Song X."/>
            <person name="Zheng Q."/>
            <person name="Huang R."/>
            <person name="Yang H."/>
            <person name="Du X."/>
            <person name="Chen L."/>
            <person name="Yang M."/>
            <person name="Gaffney P.M."/>
            <person name="Wang S."/>
            <person name="Luo L."/>
            <person name="She Z."/>
            <person name="Ming Y."/>
            <person name="Huang W."/>
            <person name="Zhang S."/>
            <person name="Huang B."/>
            <person name="Zhang Y."/>
            <person name="Qu T."/>
            <person name="Ni P."/>
            <person name="Miao G."/>
            <person name="Wang J."/>
            <person name="Wang Q."/>
            <person name="Steinberg C.E."/>
            <person name="Wang H."/>
            <person name="Li N."/>
            <person name="Qian L."/>
            <person name="Zhang G."/>
            <person name="Li Y."/>
            <person name="Yang H."/>
            <person name="Liu X."/>
            <person name="Wang J."/>
            <person name="Yin Y."/>
            <person name="Wang J."/>
        </authorList>
    </citation>
    <scope>NUCLEOTIDE SEQUENCE [LARGE SCALE GENOMIC DNA]</scope>
    <source>
        <strain evidence="1">05x7-T-G4-1.051#20</strain>
    </source>
</reference>
<proteinExistence type="predicted"/>
<dbReference type="AlphaFoldDB" id="K1QHU5"/>